<keyword evidence="9" id="KW-0969">Cilium</keyword>
<evidence type="ECO:0000256" key="6">
    <source>
        <dbReference type="ARBA" id="ARBA00023237"/>
    </source>
</evidence>
<evidence type="ECO:0000256" key="7">
    <source>
        <dbReference type="HAMAP-Rule" id="MF_00415"/>
    </source>
</evidence>
<keyword evidence="9" id="KW-0966">Cell projection</keyword>
<dbReference type="AlphaFoldDB" id="A0A0C2EFZ3"/>
<name>A0A0C2EFZ3_9BACT</name>
<keyword evidence="4 7" id="KW-0472">Membrane</keyword>
<dbReference type="PRINTS" id="PR01008">
    <property type="entry name" value="FLGLRINGFLGH"/>
</dbReference>
<comment type="similarity">
    <text evidence="2 7">Belongs to the FlgH family.</text>
</comment>
<protein>
    <recommendedName>
        <fullName evidence="7">Flagellar L-ring protein</fullName>
    </recommendedName>
    <alternativeName>
        <fullName evidence="7">Basal body L-ring protein</fullName>
    </alternativeName>
</protein>
<organism evidence="9 10">
    <name type="scientific">Geoalkalibacter ferrihydriticus DSM 17813</name>
    <dbReference type="NCBI Taxonomy" id="1121915"/>
    <lineage>
        <taxon>Bacteria</taxon>
        <taxon>Pseudomonadati</taxon>
        <taxon>Thermodesulfobacteriota</taxon>
        <taxon>Desulfuromonadia</taxon>
        <taxon>Desulfuromonadales</taxon>
        <taxon>Geoalkalibacteraceae</taxon>
        <taxon>Geoalkalibacter</taxon>
    </lineage>
</organism>
<dbReference type="RefSeq" id="WP_040095677.1">
    <property type="nucleotide sequence ID" value="NZ_JWJD01000001.1"/>
</dbReference>
<keyword evidence="7" id="KW-0449">Lipoprotein</keyword>
<evidence type="ECO:0000256" key="5">
    <source>
        <dbReference type="ARBA" id="ARBA00023143"/>
    </source>
</evidence>
<comment type="caution">
    <text evidence="9">The sequence shown here is derived from an EMBL/GenBank/DDBJ whole genome shotgun (WGS) entry which is preliminary data.</text>
</comment>
<evidence type="ECO:0000313" key="10">
    <source>
        <dbReference type="Proteomes" id="UP000035068"/>
    </source>
</evidence>
<dbReference type="PANTHER" id="PTHR34933:SF1">
    <property type="entry name" value="FLAGELLAR L-RING PROTEIN"/>
    <property type="match status" value="1"/>
</dbReference>
<dbReference type="Proteomes" id="UP000035068">
    <property type="component" value="Unassembled WGS sequence"/>
</dbReference>
<dbReference type="EMBL" id="JWJD01000001">
    <property type="protein sequence ID" value="KIH77548.1"/>
    <property type="molecule type" value="Genomic_DNA"/>
</dbReference>
<dbReference type="GO" id="GO:0009279">
    <property type="term" value="C:cell outer membrane"/>
    <property type="evidence" value="ECO:0007669"/>
    <property type="project" value="UniProtKB-SubCell"/>
</dbReference>
<gene>
    <name evidence="7" type="primary">flgH</name>
    <name evidence="9" type="ORF">GFER_02325</name>
</gene>
<evidence type="ECO:0000256" key="3">
    <source>
        <dbReference type="ARBA" id="ARBA00022729"/>
    </source>
</evidence>
<proteinExistence type="inferred from homology"/>
<comment type="subunit">
    <text evidence="7">The basal body constitutes a major portion of the flagellar organelle and consists of four rings (L,P,S, and M) mounted on a central rod.</text>
</comment>
<evidence type="ECO:0000313" key="9">
    <source>
        <dbReference type="EMBL" id="KIH77548.1"/>
    </source>
</evidence>
<evidence type="ECO:0000256" key="2">
    <source>
        <dbReference type="ARBA" id="ARBA00006929"/>
    </source>
</evidence>
<keyword evidence="9" id="KW-0282">Flagellum</keyword>
<comment type="function">
    <text evidence="1 7">Assembles around the rod to form the L-ring and probably protects the motor/basal body from shearing forces during rotation.</text>
</comment>
<dbReference type="Pfam" id="PF02107">
    <property type="entry name" value="FlgH"/>
    <property type="match status" value="1"/>
</dbReference>
<dbReference type="HAMAP" id="MF_00415">
    <property type="entry name" value="FlgH"/>
    <property type="match status" value="1"/>
</dbReference>
<dbReference type="GO" id="GO:0009427">
    <property type="term" value="C:bacterial-type flagellum basal body, distal rod, L ring"/>
    <property type="evidence" value="ECO:0007669"/>
    <property type="project" value="InterPro"/>
</dbReference>
<dbReference type="GO" id="GO:0003774">
    <property type="term" value="F:cytoskeletal motor activity"/>
    <property type="evidence" value="ECO:0007669"/>
    <property type="project" value="InterPro"/>
</dbReference>
<evidence type="ECO:0000256" key="1">
    <source>
        <dbReference type="ARBA" id="ARBA00002591"/>
    </source>
</evidence>
<keyword evidence="6 7" id="KW-0998">Cell outer membrane</keyword>
<keyword evidence="3 7" id="KW-0732">Signal</keyword>
<dbReference type="GO" id="GO:0071973">
    <property type="term" value="P:bacterial-type flagellum-dependent cell motility"/>
    <property type="evidence" value="ECO:0007669"/>
    <property type="project" value="InterPro"/>
</dbReference>
<evidence type="ECO:0000256" key="4">
    <source>
        <dbReference type="ARBA" id="ARBA00023136"/>
    </source>
</evidence>
<evidence type="ECO:0000256" key="8">
    <source>
        <dbReference type="SAM" id="SignalP"/>
    </source>
</evidence>
<comment type="subcellular location">
    <subcellularLocation>
        <location evidence="7">Cell outer membrane</location>
        <topology evidence="7">Lipid-anchor</topology>
    </subcellularLocation>
    <subcellularLocation>
        <location evidence="7">Bacterial flagellum basal body</location>
    </subcellularLocation>
</comment>
<reference evidence="9 10" key="1">
    <citation type="submission" date="2014-12" db="EMBL/GenBank/DDBJ databases">
        <title>Genomes of Geoalkalibacter ferrihydriticus and Geoalkalibacter subterraneus, two haloalkaliphilic metal-reducing members of the Geobacteraceae.</title>
        <authorList>
            <person name="Badalamenti J.P."/>
            <person name="Torres C.I."/>
            <person name="Krajmalnik-Brown R."/>
            <person name="Bond D.R."/>
        </authorList>
    </citation>
    <scope>NUCLEOTIDE SEQUENCE [LARGE SCALE GENOMIC DNA]</scope>
    <source>
        <strain evidence="9 10">DSM 17813</strain>
    </source>
</reference>
<feature type="signal peptide" evidence="8">
    <location>
        <begin position="1"/>
        <end position="22"/>
    </location>
</feature>
<keyword evidence="10" id="KW-1185">Reference proteome</keyword>
<feature type="chain" id="PRO_5008828664" description="Flagellar L-ring protein" evidence="8">
    <location>
        <begin position="23"/>
        <end position="232"/>
    </location>
</feature>
<sequence length="232" mass="24738">MKELVWRLAALLLIAALSGGCAGRSGSHMSETGFAPTEVVIVPERPATPGSLWTTSQGGLLYDVKGRYVGDIITVAIFERASASREATTSTGRSSSASAGISRLFGLEKSIGTINSAIDPERLISANYENNFQGSGSTTRREDLVATITTQVVEVLPNGNLRIDGSKNVIVNNEEQVIRLAGIVRPADINAGNVVDSQHILDARIAYTGKGVISDKQRQGWLVRILDTITPF</sequence>
<dbReference type="InterPro" id="IPR000527">
    <property type="entry name" value="Flag_Lring"/>
</dbReference>
<dbReference type="PANTHER" id="PTHR34933">
    <property type="entry name" value="FLAGELLAR L-RING PROTEIN"/>
    <property type="match status" value="1"/>
</dbReference>
<dbReference type="PROSITE" id="PS51257">
    <property type="entry name" value="PROKAR_LIPOPROTEIN"/>
    <property type="match status" value="1"/>
</dbReference>
<accession>A0A0C2EFZ3</accession>
<keyword evidence="5 7" id="KW-0975">Bacterial flagellum</keyword>